<gene>
    <name evidence="1" type="ORF">PVC01_000042400</name>
</gene>
<evidence type="ECO:0000313" key="1">
    <source>
        <dbReference type="EMBL" id="SCA81823.1"/>
    </source>
</evidence>
<dbReference type="AlphaFoldDB" id="A0A1G4EBF2"/>
<dbReference type="VEuPathDB" id="PlasmoDB:PVP01_0001000"/>
<proteinExistence type="predicted"/>
<evidence type="ECO:0008006" key="3">
    <source>
        <dbReference type="Google" id="ProtNLM"/>
    </source>
</evidence>
<evidence type="ECO:0000313" key="2">
    <source>
        <dbReference type="Proteomes" id="UP000305196"/>
    </source>
</evidence>
<feature type="non-terminal residue" evidence="1">
    <location>
        <position position="1"/>
    </location>
</feature>
<feature type="non-terminal residue" evidence="1">
    <location>
        <position position="293"/>
    </location>
</feature>
<dbReference type="Proteomes" id="UP000305196">
    <property type="component" value="Unassembled WGS sequence"/>
</dbReference>
<sequence>YPFLNEVWTTYKKFDNTIEDDNNEYNAICDFYVLKDLNEDKNKYRQFCKKLMRNLGYSSRDSKIYEFTSARCNILYYWIYNSINEEDNTYNILNQSFDVYNTYMDGIQNKKKCYNFLKYDVYEPIKVTLLDIFYDNMHIIERILKTEKEEIKTPCRKFVCECLKIYKQMDGTYCHKRCEQGQKQNYTCLKLDIFSKAYKFFHDKLLGIDPKIPSLDNIDKECPENKPTDKLSRLSTLNQHGGPEHAVREDSDVSLRVNLATPLESTDSSMKKDITTTIGTVAGASSLLALLYR</sequence>
<accession>A0A1G4EBF2</accession>
<dbReference type="EMBL" id="FLYI01000099">
    <property type="protein sequence ID" value="SCA81823.1"/>
    <property type="molecule type" value="Genomic_DNA"/>
</dbReference>
<name>A0A1G4EBF2_PLAVI</name>
<reference evidence="1 2" key="1">
    <citation type="submission" date="2016-07" db="EMBL/GenBank/DDBJ databases">
        <authorList>
            <consortium name="Pathogen Informatics"/>
        </authorList>
    </citation>
    <scope>NUCLEOTIDE SEQUENCE [LARGE SCALE GENOMIC DNA]</scope>
</reference>
<organism evidence="1 2">
    <name type="scientific">Plasmodium vivax</name>
    <name type="common">malaria parasite P. vivax</name>
    <dbReference type="NCBI Taxonomy" id="5855"/>
    <lineage>
        <taxon>Eukaryota</taxon>
        <taxon>Sar</taxon>
        <taxon>Alveolata</taxon>
        <taxon>Apicomplexa</taxon>
        <taxon>Aconoidasida</taxon>
        <taxon>Haemosporida</taxon>
        <taxon>Plasmodiidae</taxon>
        <taxon>Plasmodium</taxon>
        <taxon>Plasmodium (Plasmodium)</taxon>
    </lineage>
</organism>
<protein>
    <recommendedName>
        <fullName evidence="3">Vir</fullName>
    </recommendedName>
</protein>